<dbReference type="Pfam" id="PF15813">
    <property type="entry name" value="DUF4708"/>
    <property type="match status" value="1"/>
</dbReference>
<feature type="domain" description="DUF4708" evidence="1">
    <location>
        <begin position="11"/>
        <end position="247"/>
    </location>
</feature>
<sequence length="540" mass="61133">MEPIHRSLFHLQILKCRQLIFLQSSCLASPVKCSTSHIRIIVPIPTFNSIDFKECIRKLDLEIIDIKETTPTALQECLQYTCAAKLAPDWNVLQDFFIEGQRFLTDNGPLNSVKMEIFVSNKEISLCLLPSCIRFPPMRMEYYATDEQLAKLFMIPVKQKCVVFPSLKTANLLSISRSSKPCGSFKTYSELQEHWKNMYGYILPPVPKEKNIWYFNVTFRVPNSTPYTFRVPNSTPYTYPQFCVRSHGPNVVPRVDPRPILATFIKTFCKKVTNICGEKCRIIEGKASFPELGLFLAEDILEDMKPRPGTTYAMKTNVPYRKDLPKINPSYDKNVHTKNTQNKLYCVGSPASVPQPKNILPERVQNKVTSENLIIPNSEKARSQAQDLKQNLTINSITPIAQSANVPSQIPLVTTTNSIEMAPVKYAPCFFPKKPKPIQNPLKADKKTVYAPKFVPTKRLRKKQIQVSKANCKIPTVNTKLKNSASSVTDPAQVNTVLNCFNIKKKIPDVKISAQPVKRASTGEKQAYGNITAEKKVKRV</sequence>
<dbReference type="PANTHER" id="PTHR28495:SF1">
    <property type="entry name" value="GENE, 17266-RELATED"/>
    <property type="match status" value="1"/>
</dbReference>
<evidence type="ECO:0000313" key="2">
    <source>
        <dbReference type="EMBL" id="KAG8178018.1"/>
    </source>
</evidence>
<dbReference type="InterPro" id="IPR031643">
    <property type="entry name" value="DUF4708"/>
</dbReference>
<protein>
    <recommendedName>
        <fullName evidence="1">DUF4708 domain-containing protein</fullName>
    </recommendedName>
</protein>
<dbReference type="Proteomes" id="UP000827092">
    <property type="component" value="Unassembled WGS sequence"/>
</dbReference>
<name>A0AAV6U251_9ARAC</name>
<keyword evidence="3" id="KW-1185">Reference proteome</keyword>
<comment type="caution">
    <text evidence="2">The sequence shown here is derived from an EMBL/GenBank/DDBJ whole genome shotgun (WGS) entry which is preliminary data.</text>
</comment>
<accession>A0AAV6U251</accession>
<evidence type="ECO:0000313" key="3">
    <source>
        <dbReference type="Proteomes" id="UP000827092"/>
    </source>
</evidence>
<dbReference type="EMBL" id="JAFNEN010000725">
    <property type="protein sequence ID" value="KAG8178018.1"/>
    <property type="molecule type" value="Genomic_DNA"/>
</dbReference>
<organism evidence="2 3">
    <name type="scientific">Oedothorax gibbosus</name>
    <dbReference type="NCBI Taxonomy" id="931172"/>
    <lineage>
        <taxon>Eukaryota</taxon>
        <taxon>Metazoa</taxon>
        <taxon>Ecdysozoa</taxon>
        <taxon>Arthropoda</taxon>
        <taxon>Chelicerata</taxon>
        <taxon>Arachnida</taxon>
        <taxon>Araneae</taxon>
        <taxon>Araneomorphae</taxon>
        <taxon>Entelegynae</taxon>
        <taxon>Araneoidea</taxon>
        <taxon>Linyphiidae</taxon>
        <taxon>Erigoninae</taxon>
        <taxon>Oedothorax</taxon>
    </lineage>
</organism>
<dbReference type="AlphaFoldDB" id="A0AAV6U251"/>
<dbReference type="PANTHER" id="PTHR28495">
    <property type="entry name" value="HYPOTHETICAL PROTEIN LOC100359752"/>
    <property type="match status" value="1"/>
</dbReference>
<reference evidence="2 3" key="1">
    <citation type="journal article" date="2022" name="Nat. Ecol. Evol.">
        <title>A masculinizing supergene underlies an exaggerated male reproductive morph in a spider.</title>
        <authorList>
            <person name="Hendrickx F."/>
            <person name="De Corte Z."/>
            <person name="Sonet G."/>
            <person name="Van Belleghem S.M."/>
            <person name="Kostlbacher S."/>
            <person name="Vangestel C."/>
        </authorList>
    </citation>
    <scope>NUCLEOTIDE SEQUENCE [LARGE SCALE GENOMIC DNA]</scope>
    <source>
        <strain evidence="2">W744_W776</strain>
    </source>
</reference>
<gene>
    <name evidence="2" type="ORF">JTE90_011649</name>
</gene>
<evidence type="ECO:0000259" key="1">
    <source>
        <dbReference type="Pfam" id="PF15813"/>
    </source>
</evidence>
<proteinExistence type="predicted"/>